<dbReference type="GO" id="GO:0000712">
    <property type="term" value="P:resolution of meiotic recombination intermediates"/>
    <property type="evidence" value="ECO:0007669"/>
    <property type="project" value="TreeGrafter"/>
</dbReference>
<accession>A0A8C4XI98</accession>
<keyword evidence="2" id="KW-0227">DNA damage</keyword>
<sequence>MNSEQYRPQCSAPGPDGDNDDLPVFTFLQKQLAAANKNDGPELLILDSSDSESSCCFPVGTLRDPLNPKEDVTMISSESDEEDVYVPLSERLKERFGATVPSKDADMCCPLDTHPQSENTELQNQSENFAQSLNKNNEQEIGAVRQTHTLHQASVWDISESDDEAGTLSLIEGPGLSSTSAGKPAFTGLKSGLSSPIKKRLVKCNQEEVEEKRLLALQKKKEREKQRAERETKKHQIEQERAKKKALAEAVRAMKPEECIKNLLVAIDPALLQVEGGGQLLTLLQSLNYNYVVESQAVPCSVTWKRRTHLTEGGETQYASEANVVVLVPVEDFISMILCSTEVHNL</sequence>
<evidence type="ECO:0000256" key="2">
    <source>
        <dbReference type="ARBA" id="ARBA00022763"/>
    </source>
</evidence>
<evidence type="ECO:0000256" key="3">
    <source>
        <dbReference type="ARBA" id="ARBA00023172"/>
    </source>
</evidence>
<feature type="region of interest" description="Disordered" evidence="6">
    <location>
        <begin position="219"/>
        <end position="240"/>
    </location>
</feature>
<protein>
    <recommendedName>
        <fullName evidence="9">Crossover junction endonuclease EME1</fullName>
    </recommendedName>
</protein>
<feature type="region of interest" description="Disordered" evidence="6">
    <location>
        <begin position="1"/>
        <end position="22"/>
    </location>
</feature>
<evidence type="ECO:0000313" key="8">
    <source>
        <dbReference type="Proteomes" id="UP000694620"/>
    </source>
</evidence>
<dbReference type="InterPro" id="IPR033310">
    <property type="entry name" value="Mms4/EME1/EME2"/>
</dbReference>
<dbReference type="GO" id="GO:0008821">
    <property type="term" value="F:crossover junction DNA endonuclease activity"/>
    <property type="evidence" value="ECO:0007669"/>
    <property type="project" value="TreeGrafter"/>
</dbReference>
<keyword evidence="3" id="KW-0233">DNA recombination</keyword>
<proteinExistence type="predicted"/>
<evidence type="ECO:0008006" key="9">
    <source>
        <dbReference type="Google" id="ProtNLM"/>
    </source>
</evidence>
<evidence type="ECO:0000256" key="4">
    <source>
        <dbReference type="ARBA" id="ARBA00023204"/>
    </source>
</evidence>
<organism evidence="7 8">
    <name type="scientific">Erpetoichthys calabaricus</name>
    <name type="common">Rope fish</name>
    <name type="synonym">Calamoichthys calabaricus</name>
    <dbReference type="NCBI Taxonomy" id="27687"/>
    <lineage>
        <taxon>Eukaryota</taxon>
        <taxon>Metazoa</taxon>
        <taxon>Chordata</taxon>
        <taxon>Craniata</taxon>
        <taxon>Vertebrata</taxon>
        <taxon>Euteleostomi</taxon>
        <taxon>Actinopterygii</taxon>
        <taxon>Polypteriformes</taxon>
        <taxon>Polypteridae</taxon>
        <taxon>Erpetoichthys</taxon>
    </lineage>
</organism>
<dbReference type="Proteomes" id="UP000694620">
    <property type="component" value="Chromosome 14"/>
</dbReference>
<name>A0A8C4XI98_ERPCA</name>
<keyword evidence="4" id="KW-0234">DNA repair</keyword>
<evidence type="ECO:0000256" key="1">
    <source>
        <dbReference type="ARBA" id="ARBA00004123"/>
    </source>
</evidence>
<dbReference type="Ensembl" id="ENSECRT00000033597.1">
    <property type="protein sequence ID" value="ENSECRP00000032874.1"/>
    <property type="gene ID" value="ENSECRG00000022273.1"/>
</dbReference>
<evidence type="ECO:0000256" key="6">
    <source>
        <dbReference type="SAM" id="MobiDB-lite"/>
    </source>
</evidence>
<dbReference type="GO" id="GO:0031573">
    <property type="term" value="P:mitotic intra-S DNA damage checkpoint signaling"/>
    <property type="evidence" value="ECO:0007669"/>
    <property type="project" value="TreeGrafter"/>
</dbReference>
<keyword evidence="5" id="KW-0539">Nucleus</keyword>
<dbReference type="GO" id="GO:0031297">
    <property type="term" value="P:replication fork processing"/>
    <property type="evidence" value="ECO:0007669"/>
    <property type="project" value="TreeGrafter"/>
</dbReference>
<dbReference type="GO" id="GO:0005634">
    <property type="term" value="C:nucleus"/>
    <property type="evidence" value="ECO:0007669"/>
    <property type="project" value="UniProtKB-SubCell"/>
</dbReference>
<evidence type="ECO:0000256" key="5">
    <source>
        <dbReference type="ARBA" id="ARBA00023242"/>
    </source>
</evidence>
<keyword evidence="8" id="KW-1185">Reference proteome</keyword>
<comment type="subcellular location">
    <subcellularLocation>
        <location evidence="1">Nucleus</location>
    </subcellularLocation>
</comment>
<dbReference type="Gene3D" id="3.40.50.10130">
    <property type="match status" value="1"/>
</dbReference>
<dbReference type="PANTHER" id="PTHR21077:SF7">
    <property type="entry name" value="CROSSOVER JUNCTION ENDONUCLEASE EME1"/>
    <property type="match status" value="1"/>
</dbReference>
<reference evidence="7" key="2">
    <citation type="submission" date="2025-08" db="UniProtKB">
        <authorList>
            <consortium name="Ensembl"/>
        </authorList>
    </citation>
    <scope>IDENTIFICATION</scope>
</reference>
<dbReference type="AlphaFoldDB" id="A0A8C4XI98"/>
<reference evidence="7" key="3">
    <citation type="submission" date="2025-09" db="UniProtKB">
        <authorList>
            <consortium name="Ensembl"/>
        </authorList>
    </citation>
    <scope>IDENTIFICATION</scope>
</reference>
<dbReference type="GO" id="GO:0048476">
    <property type="term" value="C:Holliday junction resolvase complex"/>
    <property type="evidence" value="ECO:0007669"/>
    <property type="project" value="InterPro"/>
</dbReference>
<evidence type="ECO:0000313" key="7">
    <source>
        <dbReference type="Ensembl" id="ENSECRP00000032874.1"/>
    </source>
</evidence>
<dbReference type="GeneTree" id="ENSGT00530000063937"/>
<dbReference type="GO" id="GO:0006302">
    <property type="term" value="P:double-strand break repair"/>
    <property type="evidence" value="ECO:0007669"/>
    <property type="project" value="TreeGrafter"/>
</dbReference>
<dbReference type="PANTHER" id="PTHR21077">
    <property type="entry name" value="EME1 PROTEIN"/>
    <property type="match status" value="1"/>
</dbReference>
<reference evidence="7" key="1">
    <citation type="submission" date="2021-06" db="EMBL/GenBank/DDBJ databases">
        <authorList>
            <consortium name="Wellcome Sanger Institute Data Sharing"/>
        </authorList>
    </citation>
    <scope>NUCLEOTIDE SEQUENCE [LARGE SCALE GENOMIC DNA]</scope>
</reference>